<dbReference type="GO" id="GO:0007339">
    <property type="term" value="P:binding of sperm to zona pellucida"/>
    <property type="evidence" value="ECO:0007669"/>
    <property type="project" value="TreeGrafter"/>
</dbReference>
<accession>A0A444UZV6</accession>
<proteinExistence type="predicted"/>
<dbReference type="PANTHER" id="PTHR11576:SF2">
    <property type="entry name" value="ZONA PELLUCIDA SPERM-BINDING PROTEIN 3"/>
    <property type="match status" value="1"/>
</dbReference>
<dbReference type="PANTHER" id="PTHR11576">
    <property type="entry name" value="ZONA PELLUCIDA SPERM-BINDING PROTEIN 3"/>
    <property type="match status" value="1"/>
</dbReference>
<dbReference type="AlphaFoldDB" id="A0A444UZV6"/>
<dbReference type="Pfam" id="PF23344">
    <property type="entry name" value="ZP-N"/>
    <property type="match status" value="1"/>
</dbReference>
<dbReference type="GO" id="GO:2000344">
    <property type="term" value="P:positive regulation of acrosome reaction"/>
    <property type="evidence" value="ECO:0007669"/>
    <property type="project" value="TreeGrafter"/>
</dbReference>
<feature type="domain" description="ZP" evidence="2">
    <location>
        <begin position="73"/>
        <end position="133"/>
    </location>
</feature>
<sequence>MGQKQRDSSAVQLQDSNDLSASPQFKRIGAGQQLKESAVRVAQQIKSFVNYLNPSNPPRPGGRAVLPQTVAAQCGEDKVVVTVKRDLFGIGQLIKASDVSLGSCGVTRQDDATQSVIFEARLQECGSTLMVLL</sequence>
<dbReference type="GO" id="GO:0031012">
    <property type="term" value="C:extracellular matrix"/>
    <property type="evidence" value="ECO:0007669"/>
    <property type="project" value="TreeGrafter"/>
</dbReference>
<name>A0A444UZV6_ACIRT</name>
<evidence type="ECO:0000313" key="3">
    <source>
        <dbReference type="EMBL" id="RXM93715.1"/>
    </source>
</evidence>
<feature type="compositionally biased region" description="Polar residues" evidence="1">
    <location>
        <begin position="8"/>
        <end position="23"/>
    </location>
</feature>
<keyword evidence="4" id="KW-1185">Reference proteome</keyword>
<dbReference type="Proteomes" id="UP000289886">
    <property type="component" value="Unassembled WGS sequence"/>
</dbReference>
<dbReference type="InterPro" id="IPR001507">
    <property type="entry name" value="ZP_dom"/>
</dbReference>
<comment type="caution">
    <text evidence="3">The sequence shown here is derived from an EMBL/GenBank/DDBJ whole genome shotgun (WGS) entry which is preliminary data.</text>
</comment>
<dbReference type="GO" id="GO:0032190">
    <property type="term" value="F:acrosin binding"/>
    <property type="evidence" value="ECO:0007669"/>
    <property type="project" value="TreeGrafter"/>
</dbReference>
<organism evidence="3 4">
    <name type="scientific">Acipenser ruthenus</name>
    <name type="common">Sterlet sturgeon</name>
    <dbReference type="NCBI Taxonomy" id="7906"/>
    <lineage>
        <taxon>Eukaryota</taxon>
        <taxon>Metazoa</taxon>
        <taxon>Chordata</taxon>
        <taxon>Craniata</taxon>
        <taxon>Vertebrata</taxon>
        <taxon>Euteleostomi</taxon>
        <taxon>Actinopterygii</taxon>
        <taxon>Chondrostei</taxon>
        <taxon>Acipenseriformes</taxon>
        <taxon>Acipenseridae</taxon>
        <taxon>Acipenser</taxon>
    </lineage>
</organism>
<dbReference type="InterPro" id="IPR055356">
    <property type="entry name" value="ZP-N"/>
</dbReference>
<dbReference type="Gene3D" id="2.60.40.3210">
    <property type="entry name" value="Zona pellucida, ZP-N domain"/>
    <property type="match status" value="1"/>
</dbReference>
<gene>
    <name evidence="3" type="ORF">EOD39_18784</name>
</gene>
<feature type="region of interest" description="Disordered" evidence="1">
    <location>
        <begin position="1"/>
        <end position="26"/>
    </location>
</feature>
<dbReference type="EMBL" id="SCEB01004221">
    <property type="protein sequence ID" value="RXM93715.1"/>
    <property type="molecule type" value="Genomic_DNA"/>
</dbReference>
<evidence type="ECO:0000259" key="2">
    <source>
        <dbReference type="PROSITE" id="PS51034"/>
    </source>
</evidence>
<dbReference type="GO" id="GO:0035803">
    <property type="term" value="P:egg coat formation"/>
    <property type="evidence" value="ECO:0007669"/>
    <property type="project" value="TreeGrafter"/>
</dbReference>
<evidence type="ECO:0000256" key="1">
    <source>
        <dbReference type="SAM" id="MobiDB-lite"/>
    </source>
</evidence>
<dbReference type="PROSITE" id="PS51034">
    <property type="entry name" value="ZP_2"/>
    <property type="match status" value="1"/>
</dbReference>
<protein>
    <submittedName>
        <fullName evidence="3">Zona pellucida sperm-binding protein 3</fullName>
    </submittedName>
</protein>
<evidence type="ECO:0000313" key="4">
    <source>
        <dbReference type="Proteomes" id="UP000289886"/>
    </source>
</evidence>
<reference evidence="3 4" key="1">
    <citation type="submission" date="2019-01" db="EMBL/GenBank/DDBJ databases">
        <title>Draft Genome and Complete Hox-Cluster Characterization of the Sterlet Sturgeon (Acipenser ruthenus).</title>
        <authorList>
            <person name="Wei Q."/>
        </authorList>
    </citation>
    <scope>NUCLEOTIDE SEQUENCE [LARGE SCALE GENOMIC DNA]</scope>
    <source>
        <strain evidence="3">WHYD16114868_AA</strain>
        <tissue evidence="3">Blood</tissue>
    </source>
</reference>